<sequence length="584" mass="66311">MTWYQVIEICNEEPLKIGSGGSKAHWDEPCKDYIPGSTLRGGAIARLRKMGLFDDDSKAILQDMECLNAYLYQEGQLYTPAPQHLRMDKHHYRRESKWADRNERSGLLPLIDLYSLKEADIRDTEEDQPKNQLPLPYVSLHERYMKGVAPRKSYRLHHSSLLNSDLRERANLFSYQALESGYVFRSIIAYSENIKGRIETMWDGMDVWYLGGAKGSGYGRCRVQPVGDPLSDYAQAKEVIGLPALSYDTIASEQAAVITLTCLSDLIIRGPYGEPRSCLPEEYLEEISGLKFKASSRHFIQTGVTEGYNATWKARYPKETTIKAGSIMRYELEGWPDSSTLSRAMKCLEQQRYGARPQDGYGWIAVNLPYPANLLIEPEALKEDTRKSFDSDGAQEVHKSPTSAPYIAESIRIISKGLSDNRFIWLRELRDKLMKSSDSPEALTLNGLKAHHCRVMLNLLEGWLRSGDKPASSVPDEQAVSRQTYREDKERFSLAGVHFNGIMKFLGEGYSSPEYEALRKLADNKLSSNHGEIYYNGIGDSSMAKQKRLIAELLCQALYLQQRSAEEEAISNEYKTTFRLQSYS</sequence>
<evidence type="ECO:0000313" key="1">
    <source>
        <dbReference type="EMBL" id="KAA9004869.1"/>
    </source>
</evidence>
<dbReference type="OrthoDB" id="482771at2"/>
<name>A0A5J5G9L1_9BACL</name>
<organism evidence="1 2">
    <name type="scientific">Paenibacillus spiritus</name>
    <dbReference type="NCBI Taxonomy" id="2496557"/>
    <lineage>
        <taxon>Bacteria</taxon>
        <taxon>Bacillati</taxon>
        <taxon>Bacillota</taxon>
        <taxon>Bacilli</taxon>
        <taxon>Bacillales</taxon>
        <taxon>Paenibacillaceae</taxon>
        <taxon>Paenibacillus</taxon>
    </lineage>
</organism>
<proteinExistence type="predicted"/>
<dbReference type="EMBL" id="VYKK01000012">
    <property type="protein sequence ID" value="KAA9004869.1"/>
    <property type="molecule type" value="Genomic_DNA"/>
</dbReference>
<dbReference type="RefSeq" id="WP_150458020.1">
    <property type="nucleotide sequence ID" value="NZ_VYKK01000012.1"/>
</dbReference>
<comment type="caution">
    <text evidence="1">The sequence shown here is derived from an EMBL/GenBank/DDBJ whole genome shotgun (WGS) entry which is preliminary data.</text>
</comment>
<gene>
    <name evidence="1" type="ORF">F4V43_09560</name>
</gene>
<protein>
    <submittedName>
        <fullName evidence="1">Uncharacterized protein</fullName>
    </submittedName>
</protein>
<dbReference type="Proteomes" id="UP000367750">
    <property type="component" value="Unassembled WGS sequence"/>
</dbReference>
<reference evidence="1 2" key="1">
    <citation type="submission" date="2019-09" db="EMBL/GenBank/DDBJ databases">
        <title>Bacillus ochoae sp. nov., Paenibacillus whitsoniae sp. nov., Paenibacillus spiritus sp. nov. Isolated from the Mars Exploration Rover during spacecraft assembly.</title>
        <authorList>
            <person name="Seuylemezian A."/>
            <person name="Vaishampayan P."/>
        </authorList>
    </citation>
    <scope>NUCLEOTIDE SEQUENCE [LARGE SCALE GENOMIC DNA]</scope>
    <source>
        <strain evidence="1 2">MER_111</strain>
    </source>
</reference>
<accession>A0A5J5G9L1</accession>
<evidence type="ECO:0000313" key="2">
    <source>
        <dbReference type="Proteomes" id="UP000367750"/>
    </source>
</evidence>
<dbReference type="AlphaFoldDB" id="A0A5J5G9L1"/>
<keyword evidence="2" id="KW-1185">Reference proteome</keyword>